<protein>
    <submittedName>
        <fullName evidence="3">Uncharacterized protein</fullName>
    </submittedName>
</protein>
<proteinExistence type="predicted"/>
<dbReference type="AlphaFoldDB" id="A0A5Q2RRF5"/>
<evidence type="ECO:0000256" key="2">
    <source>
        <dbReference type="SAM" id="Phobius"/>
    </source>
</evidence>
<feature type="transmembrane region" description="Helical" evidence="2">
    <location>
        <begin position="221"/>
        <end position="240"/>
    </location>
</feature>
<keyword evidence="2" id="KW-0472">Membrane</keyword>
<feature type="transmembrane region" description="Helical" evidence="2">
    <location>
        <begin position="95"/>
        <end position="115"/>
    </location>
</feature>
<keyword evidence="2" id="KW-1133">Transmembrane helix</keyword>
<feature type="transmembrane region" description="Helical" evidence="2">
    <location>
        <begin position="188"/>
        <end position="209"/>
    </location>
</feature>
<feature type="compositionally biased region" description="Basic and acidic residues" evidence="1">
    <location>
        <begin position="249"/>
        <end position="261"/>
    </location>
</feature>
<evidence type="ECO:0000313" key="4">
    <source>
        <dbReference type="Proteomes" id="UP000334019"/>
    </source>
</evidence>
<dbReference type="Proteomes" id="UP000334019">
    <property type="component" value="Chromosome"/>
</dbReference>
<feature type="region of interest" description="Disordered" evidence="1">
    <location>
        <begin position="249"/>
        <end position="299"/>
    </location>
</feature>
<feature type="transmembrane region" description="Helical" evidence="2">
    <location>
        <begin position="47"/>
        <end position="65"/>
    </location>
</feature>
<feature type="transmembrane region" description="Helical" evidence="2">
    <location>
        <begin position="161"/>
        <end position="182"/>
    </location>
</feature>
<evidence type="ECO:0000313" key="3">
    <source>
        <dbReference type="EMBL" id="QGG96727.1"/>
    </source>
</evidence>
<evidence type="ECO:0000256" key="1">
    <source>
        <dbReference type="SAM" id="MobiDB-lite"/>
    </source>
</evidence>
<feature type="compositionally biased region" description="Acidic residues" evidence="1">
    <location>
        <begin position="263"/>
        <end position="299"/>
    </location>
</feature>
<dbReference type="RefSeq" id="WP_153760831.1">
    <property type="nucleotide sequence ID" value="NZ_CP045851.1"/>
</dbReference>
<dbReference type="KEGG" id="atq:GH723_17390"/>
<name>A0A5Q2RRF5_9ACTN</name>
<organism evidence="3 4">
    <name type="scientific">Actinomarinicola tropica</name>
    <dbReference type="NCBI Taxonomy" id="2789776"/>
    <lineage>
        <taxon>Bacteria</taxon>
        <taxon>Bacillati</taxon>
        <taxon>Actinomycetota</taxon>
        <taxon>Acidimicrobiia</taxon>
        <taxon>Acidimicrobiales</taxon>
        <taxon>Iamiaceae</taxon>
        <taxon>Actinomarinicola</taxon>
    </lineage>
</organism>
<sequence length="299" mass="30247">MITVGAKVYFGLAAFALVAAAVLGLASGGSPVGVLSFGWSGAVGDQLGYVVLVSTAATSITYGVVTTAFRDAEAEAVAQVAGTEALPAARPHTDLSLWPVVTAFGVVAVVIGLVVEPLLTGVGIALLVIAAVEWTATAWADRATGDPAANRAIRNRVMQPVEIPAVAIIGIATFVFFASRMLLALSKWGSIAVFSVTAILIMGVAALIASRPAVSRGVITAVLLLGGVSLVVGGIVGIGAGERDFHYVGGHGEDVEDHGGADDALDEDDAQDEGESSVDTDEDQSDDSDADTDAGDTEE</sequence>
<feature type="transmembrane region" description="Helical" evidence="2">
    <location>
        <begin position="121"/>
        <end position="140"/>
    </location>
</feature>
<dbReference type="Gene3D" id="1.10.287.70">
    <property type="match status" value="1"/>
</dbReference>
<keyword evidence="4" id="KW-1185">Reference proteome</keyword>
<accession>A0A5Q2RRF5</accession>
<dbReference type="EMBL" id="CP045851">
    <property type="protein sequence ID" value="QGG96727.1"/>
    <property type="molecule type" value="Genomic_DNA"/>
</dbReference>
<keyword evidence="2" id="KW-0812">Transmembrane</keyword>
<reference evidence="3 4" key="1">
    <citation type="submission" date="2019-11" db="EMBL/GenBank/DDBJ databases">
        <authorList>
            <person name="He Y."/>
        </authorList>
    </citation>
    <scope>NUCLEOTIDE SEQUENCE [LARGE SCALE GENOMIC DNA]</scope>
    <source>
        <strain evidence="3 4">SCSIO 58843</strain>
    </source>
</reference>
<gene>
    <name evidence="3" type="ORF">GH723_17390</name>
</gene>